<dbReference type="AlphaFoldDB" id="A0AAF0ZIG3"/>
<accession>A0AAF0ZIG3</accession>
<proteinExistence type="predicted"/>
<organism evidence="1">
    <name type="scientific">Cyanobacterium aponinum AL20115</name>
    <dbReference type="NCBI Taxonomy" id="3090662"/>
    <lineage>
        <taxon>Bacteria</taxon>
        <taxon>Bacillati</taxon>
        <taxon>Cyanobacteriota</taxon>
        <taxon>Cyanophyceae</taxon>
        <taxon>Oscillatoriophycideae</taxon>
        <taxon>Chroococcales</taxon>
        <taxon>Geminocystaceae</taxon>
        <taxon>Cyanobacterium</taxon>
    </lineage>
</organism>
<name>A0AAF0ZIG3_9CHRO</name>
<protein>
    <submittedName>
        <fullName evidence="1">Uncharacterized protein</fullName>
    </submittedName>
</protein>
<dbReference type="EMBL" id="CP138348">
    <property type="protein sequence ID" value="WPF88712.1"/>
    <property type="molecule type" value="Genomic_DNA"/>
</dbReference>
<reference evidence="1" key="1">
    <citation type="submission" date="2023-11" db="EMBL/GenBank/DDBJ databases">
        <title>Genome sequence of Cyanobacterium aponinum BCRC AL20115.</title>
        <authorList>
            <person name="Chang H.-Y."/>
            <person name="Lin K.-M."/>
            <person name="Hsueh H.-T."/>
            <person name="Chu H.-A."/>
            <person name="Kuo C.-H."/>
        </authorList>
    </citation>
    <scope>NUCLEOTIDE SEQUENCE</scope>
    <source>
        <strain evidence="1">AL20115</strain>
    </source>
</reference>
<sequence length="56" mass="6430">MRTALAVSSALRLINDVSTRENLINFKLVFSTKYSISHYDEIQKLLVSGNREWAMV</sequence>
<gene>
    <name evidence="1" type="ORF">SAY89_00085</name>
</gene>
<evidence type="ECO:0000313" key="1">
    <source>
        <dbReference type="EMBL" id="WPF88712.1"/>
    </source>
</evidence>
<dbReference type="RefSeq" id="WP_320001592.1">
    <property type="nucleotide sequence ID" value="NZ_CP138348.1"/>
</dbReference>